<feature type="region of interest" description="Disordered" evidence="10">
    <location>
        <begin position="127"/>
        <end position="157"/>
    </location>
</feature>
<keyword evidence="3" id="KW-0813">Transport</keyword>
<feature type="domain" description="TonB C-terminal" evidence="12">
    <location>
        <begin position="160"/>
        <end position="252"/>
    </location>
</feature>
<proteinExistence type="inferred from homology"/>
<keyword evidence="5" id="KW-0997">Cell inner membrane</keyword>
<dbReference type="PANTHER" id="PTHR33446">
    <property type="entry name" value="PROTEIN TONB-RELATED"/>
    <property type="match status" value="1"/>
</dbReference>
<evidence type="ECO:0000313" key="14">
    <source>
        <dbReference type="Proteomes" id="UP000015525"/>
    </source>
</evidence>
<dbReference type="InterPro" id="IPR051045">
    <property type="entry name" value="TonB-dependent_transducer"/>
</dbReference>
<feature type="compositionally biased region" description="Pro residues" evidence="10">
    <location>
        <begin position="74"/>
        <end position="86"/>
    </location>
</feature>
<sequence length="252" mass="25673">MAGAGHPFRVSGPAAASLLVNGLLVAALLNLGIGHAGRRAESPALTVLSLALPKGAEQGKEEAKADAPSVAATPPVPPAEPLPAQPPAAAAIAPAAVMIPSRLALPMPAALAGAAVSAATAPAQPVSAAAASPSPPATPAARRGAADGLDAKAPSGTSRSYAAKVRSWLYAHKIYPRRARMRREEGRVQVRFVIDRAGMLLEGAVIRGSGVAALDEEAEAMMRRASPYPRAPNELPGERIEFTVPIEFILPV</sequence>
<feature type="transmembrane region" description="Helical" evidence="11">
    <location>
        <begin position="12"/>
        <end position="33"/>
    </location>
</feature>
<keyword evidence="14" id="KW-1185">Reference proteome</keyword>
<reference evidence="13 14" key="1">
    <citation type="journal article" date="2013" name="Genome Announc.">
        <title>Draft Genome Sequence of Sphingobium quisquiliarum Strain P25T, a Novel Hexachlorocyclohexane (HCH)-Degrading Bacterium Isolated from an HCH Dumpsite.</title>
        <authorList>
            <person name="Kumar Singh A."/>
            <person name="Sangwan N."/>
            <person name="Sharma A."/>
            <person name="Gupta V."/>
            <person name="Khurana J.P."/>
            <person name="Lal R."/>
        </authorList>
    </citation>
    <scope>NUCLEOTIDE SEQUENCE [LARGE SCALE GENOMIC DNA]</scope>
    <source>
        <strain evidence="13 14">P25</strain>
    </source>
</reference>
<dbReference type="NCBIfam" id="TIGR01352">
    <property type="entry name" value="tonB_Cterm"/>
    <property type="match status" value="1"/>
</dbReference>
<dbReference type="GO" id="GO:0015031">
    <property type="term" value="P:protein transport"/>
    <property type="evidence" value="ECO:0007669"/>
    <property type="project" value="UniProtKB-KW"/>
</dbReference>
<dbReference type="Proteomes" id="UP000015525">
    <property type="component" value="Unassembled WGS sequence"/>
</dbReference>
<accession>T0IPQ5</accession>
<feature type="compositionally biased region" description="Low complexity" evidence="10">
    <location>
        <begin position="139"/>
        <end position="153"/>
    </location>
</feature>
<dbReference type="PROSITE" id="PS52015">
    <property type="entry name" value="TONB_CTD"/>
    <property type="match status" value="1"/>
</dbReference>
<evidence type="ECO:0000256" key="10">
    <source>
        <dbReference type="SAM" id="MobiDB-lite"/>
    </source>
</evidence>
<comment type="similarity">
    <text evidence="2">Belongs to the TonB family.</text>
</comment>
<evidence type="ECO:0000256" key="6">
    <source>
        <dbReference type="ARBA" id="ARBA00022692"/>
    </source>
</evidence>
<evidence type="ECO:0000256" key="8">
    <source>
        <dbReference type="ARBA" id="ARBA00022989"/>
    </source>
</evidence>
<organism evidence="13 14">
    <name type="scientific">Sphingobium quisquiliarum P25</name>
    <dbReference type="NCBI Taxonomy" id="1329909"/>
    <lineage>
        <taxon>Bacteria</taxon>
        <taxon>Pseudomonadati</taxon>
        <taxon>Pseudomonadota</taxon>
        <taxon>Alphaproteobacteria</taxon>
        <taxon>Sphingomonadales</taxon>
        <taxon>Sphingomonadaceae</taxon>
        <taxon>Sphingobium</taxon>
    </lineage>
</organism>
<gene>
    <name evidence="13" type="ORF">L288_03320</name>
</gene>
<keyword evidence="8 11" id="KW-1133">Transmembrane helix</keyword>
<evidence type="ECO:0000256" key="3">
    <source>
        <dbReference type="ARBA" id="ARBA00022448"/>
    </source>
</evidence>
<comment type="caution">
    <text evidence="13">The sequence shown here is derived from an EMBL/GenBank/DDBJ whole genome shotgun (WGS) entry which is preliminary data.</text>
</comment>
<dbReference type="SUPFAM" id="SSF74653">
    <property type="entry name" value="TolA/TonB C-terminal domain"/>
    <property type="match status" value="1"/>
</dbReference>
<dbReference type="Pfam" id="PF03544">
    <property type="entry name" value="TonB_C"/>
    <property type="match status" value="1"/>
</dbReference>
<dbReference type="GO" id="GO:0055085">
    <property type="term" value="P:transmembrane transport"/>
    <property type="evidence" value="ECO:0007669"/>
    <property type="project" value="InterPro"/>
</dbReference>
<evidence type="ECO:0000313" key="13">
    <source>
        <dbReference type="EMBL" id="EQB11639.1"/>
    </source>
</evidence>
<evidence type="ECO:0000256" key="2">
    <source>
        <dbReference type="ARBA" id="ARBA00006555"/>
    </source>
</evidence>
<keyword evidence="6 11" id="KW-0812">Transmembrane</keyword>
<keyword evidence="9 11" id="KW-0472">Membrane</keyword>
<feature type="region of interest" description="Disordered" evidence="10">
    <location>
        <begin position="58"/>
        <end position="86"/>
    </location>
</feature>
<evidence type="ECO:0000259" key="12">
    <source>
        <dbReference type="PROSITE" id="PS52015"/>
    </source>
</evidence>
<evidence type="ECO:0000256" key="11">
    <source>
        <dbReference type="SAM" id="Phobius"/>
    </source>
</evidence>
<dbReference type="RefSeq" id="WP_021236974.1">
    <property type="nucleotide sequence ID" value="NZ_ATHO01000023.1"/>
</dbReference>
<keyword evidence="7" id="KW-0653">Protein transport</keyword>
<name>T0IPQ5_9SPHN</name>
<evidence type="ECO:0000256" key="9">
    <source>
        <dbReference type="ARBA" id="ARBA00023136"/>
    </source>
</evidence>
<dbReference type="EMBL" id="ATHO01000023">
    <property type="protein sequence ID" value="EQB11639.1"/>
    <property type="molecule type" value="Genomic_DNA"/>
</dbReference>
<dbReference type="AlphaFoldDB" id="T0IPQ5"/>
<evidence type="ECO:0000256" key="4">
    <source>
        <dbReference type="ARBA" id="ARBA00022475"/>
    </source>
</evidence>
<dbReference type="GO" id="GO:0005886">
    <property type="term" value="C:plasma membrane"/>
    <property type="evidence" value="ECO:0007669"/>
    <property type="project" value="UniProtKB-SubCell"/>
</dbReference>
<dbReference type="PATRIC" id="fig|1329909.3.peg.626"/>
<dbReference type="InterPro" id="IPR037682">
    <property type="entry name" value="TonB_C"/>
</dbReference>
<protein>
    <recommendedName>
        <fullName evidence="12">TonB C-terminal domain-containing protein</fullName>
    </recommendedName>
</protein>
<evidence type="ECO:0000256" key="1">
    <source>
        <dbReference type="ARBA" id="ARBA00004383"/>
    </source>
</evidence>
<evidence type="ECO:0000256" key="5">
    <source>
        <dbReference type="ARBA" id="ARBA00022519"/>
    </source>
</evidence>
<keyword evidence="4" id="KW-1003">Cell membrane</keyword>
<evidence type="ECO:0000256" key="7">
    <source>
        <dbReference type="ARBA" id="ARBA00022927"/>
    </source>
</evidence>
<dbReference type="Gene3D" id="3.30.1150.10">
    <property type="match status" value="1"/>
</dbReference>
<comment type="subcellular location">
    <subcellularLocation>
        <location evidence="1">Cell inner membrane</location>
        <topology evidence="1">Single-pass membrane protein</topology>
        <orientation evidence="1">Periplasmic side</orientation>
    </subcellularLocation>
</comment>
<dbReference type="InterPro" id="IPR006260">
    <property type="entry name" value="TonB/TolA_C"/>
</dbReference>